<evidence type="ECO:0000313" key="3">
    <source>
        <dbReference type="EMBL" id="MBM9509850.1"/>
    </source>
</evidence>
<feature type="region of interest" description="Disordered" evidence="1">
    <location>
        <begin position="345"/>
        <end position="367"/>
    </location>
</feature>
<accession>A0ABS2U2M8</accession>
<feature type="compositionally biased region" description="Basic and acidic residues" evidence="1">
    <location>
        <begin position="346"/>
        <end position="356"/>
    </location>
</feature>
<dbReference type="RefSeq" id="WP_205363350.1">
    <property type="nucleotide sequence ID" value="NZ_JADKYB010000029.1"/>
</dbReference>
<keyword evidence="4" id="KW-1185">Reference proteome</keyword>
<dbReference type="Pfam" id="PF13575">
    <property type="entry name" value="DUF4135"/>
    <property type="match status" value="1"/>
</dbReference>
<gene>
    <name evidence="3" type="ORF">ITX44_35925</name>
</gene>
<dbReference type="InterPro" id="IPR007822">
    <property type="entry name" value="LANC-like"/>
</dbReference>
<dbReference type="InterPro" id="IPR025410">
    <property type="entry name" value="Lant_dehyd"/>
</dbReference>
<dbReference type="Proteomes" id="UP000749040">
    <property type="component" value="Unassembled WGS sequence"/>
</dbReference>
<protein>
    <submittedName>
        <fullName evidence="3">DUF4135 domain-containing protein</fullName>
    </submittedName>
</protein>
<sequence length="1109" mass="113657">MQGEEGLFRGPVEGMSREWERRLEDRVNGVTGLGEQDAAVIAERGWRHLVTVVESRLSRMFLLELHAASRGGELAGLDPADRWQAFVDLASGAEFRRRLELRYPTLRARLETGARHHVAAVGALAERLAADRPALDALLGGPAGPLRDLALGRGDPHRGGHTVARLDFAGGTVMYKPRPMEIDAALDAVLAALLPGPDRIRTPAVAIGDGYGWTSFVTHRYCADDAELAAFYRNLGHWLAVMRLVGGTDLHGGNIVADGPVPVVVDAETMFSGFAGFSGTPAAAEPYPGRTAAAEAERIMRRAVPRVGILPMRVGLLSGVDLSAAGRLPDEQPRVRVPVVAGRGTDGARLEEREGRLPLSGNHPSAAPEPERFWEHIAAGFADLSAHLRALDAEGGLTPLLKPFLGAEIRQVRRSTQVYGDVGHMLWHPAALHDEPSAVGHARAALLRHARANPIAPADAATIDAEIAELLTGDTPVYTGLLTPDRLTAAVADWRAADLNREAGFIRWALPGVYADPHAHRAPDTAPLAPVRAAGTAAVPAPADPHAHRAPGATRPVPVRPAGTAAVPSTAAPHPHGAPGATPPVPLRPAGTAAVTSPAAPDPHGAPGATPPVPLRPAGTAAVTPSADPHPHGARGATPPVPLRPAGTAAVPPPADPHAHPAPSAAPPVPLRPAGTAAVTPPAAPHPHGAPGATRPVPLRPAGNAAVPPPAGPPVSRAPHLALAPSLPGSAEQPVLAPRDEARRRALAATAVRALLDAAVRGADGSVTWLGPVLTEAGWSVGPLGADAYTGQAGVVVGLAGYAAEARAGRADPVPGLDETLRGALTALRRLDARPARRPGGLRGLGGRVWAWLALAGTAGTSPADRDAYLERAATAAAGLRGAFGQRPADPDGTSGLDGWAGVVVPLLELSEAAGDPAWAALAADIGRTLADRPGAAPDGGLPATAWARYRLALSGAAGADADPWRQAARTAFAEAADAPSPGAGWCRGRTGTALAAADLYGRTGDPVLAAVVRAALDDLPATGRTLCHGAPGMWELGAAARRTGLDGPPEDRDTRLLDLLAAAPRPGLDTVAATAPGLMNGLAGTVTTLLRMHPAHRVPAPLLLAPAP</sequence>
<evidence type="ECO:0000256" key="1">
    <source>
        <dbReference type="SAM" id="MobiDB-lite"/>
    </source>
</evidence>
<evidence type="ECO:0000313" key="4">
    <source>
        <dbReference type="Proteomes" id="UP000749040"/>
    </source>
</evidence>
<feature type="domain" description="Lantibiotic biosynthesis protein dehydration" evidence="2">
    <location>
        <begin position="103"/>
        <end position="479"/>
    </location>
</feature>
<dbReference type="Gene3D" id="1.50.10.10">
    <property type="match status" value="2"/>
</dbReference>
<organism evidence="3 4">
    <name type="scientific">Actinacidiphila acididurans</name>
    <dbReference type="NCBI Taxonomy" id="2784346"/>
    <lineage>
        <taxon>Bacteria</taxon>
        <taxon>Bacillati</taxon>
        <taxon>Actinomycetota</taxon>
        <taxon>Actinomycetes</taxon>
        <taxon>Kitasatosporales</taxon>
        <taxon>Streptomycetaceae</taxon>
        <taxon>Actinacidiphila</taxon>
    </lineage>
</organism>
<dbReference type="InterPro" id="IPR012341">
    <property type="entry name" value="6hp_glycosidase-like_sf"/>
</dbReference>
<reference evidence="3 4" key="1">
    <citation type="submission" date="2021-01" db="EMBL/GenBank/DDBJ databases">
        <title>Streptomyces acididurans sp. nov., isolated from a peat swamp forest soil.</title>
        <authorList>
            <person name="Chantavorakit T."/>
            <person name="Duangmal K."/>
        </authorList>
    </citation>
    <scope>NUCLEOTIDE SEQUENCE [LARGE SCALE GENOMIC DNA]</scope>
    <source>
        <strain evidence="3 4">KK5PA1</strain>
    </source>
</reference>
<feature type="compositionally biased region" description="Low complexity" evidence="1">
    <location>
        <begin position="598"/>
        <end position="608"/>
    </location>
</feature>
<evidence type="ECO:0000259" key="2">
    <source>
        <dbReference type="Pfam" id="PF13575"/>
    </source>
</evidence>
<feature type="compositionally biased region" description="Low complexity" evidence="1">
    <location>
        <begin position="570"/>
        <end position="580"/>
    </location>
</feature>
<dbReference type="SMART" id="SM01260">
    <property type="entry name" value="LANC_like"/>
    <property type="match status" value="1"/>
</dbReference>
<dbReference type="SUPFAM" id="SSF158745">
    <property type="entry name" value="LanC-like"/>
    <property type="match status" value="1"/>
</dbReference>
<comment type="caution">
    <text evidence="3">The sequence shown here is derived from an EMBL/GenBank/DDBJ whole genome shotgun (WGS) entry which is preliminary data.</text>
</comment>
<feature type="region of interest" description="Disordered" evidence="1">
    <location>
        <begin position="532"/>
        <end position="733"/>
    </location>
</feature>
<proteinExistence type="predicted"/>
<feature type="compositionally biased region" description="Low complexity" evidence="1">
    <location>
        <begin position="672"/>
        <end position="706"/>
    </location>
</feature>
<dbReference type="EMBL" id="JADKYB010000029">
    <property type="protein sequence ID" value="MBM9509850.1"/>
    <property type="molecule type" value="Genomic_DNA"/>
</dbReference>
<dbReference type="Pfam" id="PF05147">
    <property type="entry name" value="LANC_like"/>
    <property type="match status" value="1"/>
</dbReference>
<feature type="compositionally biased region" description="Low complexity" evidence="1">
    <location>
        <begin position="532"/>
        <end position="541"/>
    </location>
</feature>
<name>A0ABS2U2M8_9ACTN</name>